<name>A0ABR4CA10_9HELO</name>
<accession>A0ABR4CA10</accession>
<dbReference type="EMBL" id="JAZHXI010000011">
    <property type="protein sequence ID" value="KAL2066291.1"/>
    <property type="molecule type" value="Genomic_DNA"/>
</dbReference>
<proteinExistence type="predicted"/>
<evidence type="ECO:0000313" key="1">
    <source>
        <dbReference type="EMBL" id="KAL2066291.1"/>
    </source>
</evidence>
<sequence length="24" mass="2866">MSPKSTTLLLKRIRFDDKITEIPY</sequence>
<dbReference type="Proteomes" id="UP001595075">
    <property type="component" value="Unassembled WGS sequence"/>
</dbReference>
<comment type="caution">
    <text evidence="1">The sequence shown here is derived from an EMBL/GenBank/DDBJ whole genome shotgun (WGS) entry which is preliminary data.</text>
</comment>
<reference evidence="1 2" key="1">
    <citation type="journal article" date="2024" name="Commun. Biol.">
        <title>Comparative genomic analysis of thermophilic fungi reveals convergent evolutionary adaptations and gene losses.</title>
        <authorList>
            <person name="Steindorff A.S."/>
            <person name="Aguilar-Pontes M.V."/>
            <person name="Robinson A.J."/>
            <person name="Andreopoulos B."/>
            <person name="LaButti K."/>
            <person name="Kuo A."/>
            <person name="Mondo S."/>
            <person name="Riley R."/>
            <person name="Otillar R."/>
            <person name="Haridas S."/>
            <person name="Lipzen A."/>
            <person name="Grimwood J."/>
            <person name="Schmutz J."/>
            <person name="Clum A."/>
            <person name="Reid I.D."/>
            <person name="Moisan M.C."/>
            <person name="Butler G."/>
            <person name="Nguyen T.T.M."/>
            <person name="Dewar K."/>
            <person name="Conant G."/>
            <person name="Drula E."/>
            <person name="Henrissat B."/>
            <person name="Hansel C."/>
            <person name="Singer S."/>
            <person name="Hutchinson M.I."/>
            <person name="de Vries R.P."/>
            <person name="Natvig D.O."/>
            <person name="Powell A.J."/>
            <person name="Tsang A."/>
            <person name="Grigoriev I.V."/>
        </authorList>
    </citation>
    <scope>NUCLEOTIDE SEQUENCE [LARGE SCALE GENOMIC DNA]</scope>
    <source>
        <strain evidence="1 2">CBS 494.80</strain>
    </source>
</reference>
<protein>
    <submittedName>
        <fullName evidence="1">Uncharacterized protein</fullName>
    </submittedName>
</protein>
<gene>
    <name evidence="1" type="ORF">VTL71DRAFT_2362</name>
</gene>
<evidence type="ECO:0000313" key="2">
    <source>
        <dbReference type="Proteomes" id="UP001595075"/>
    </source>
</evidence>
<keyword evidence="2" id="KW-1185">Reference proteome</keyword>
<organism evidence="1 2">
    <name type="scientific">Oculimacula yallundae</name>
    <dbReference type="NCBI Taxonomy" id="86028"/>
    <lineage>
        <taxon>Eukaryota</taxon>
        <taxon>Fungi</taxon>
        <taxon>Dikarya</taxon>
        <taxon>Ascomycota</taxon>
        <taxon>Pezizomycotina</taxon>
        <taxon>Leotiomycetes</taxon>
        <taxon>Helotiales</taxon>
        <taxon>Ploettnerulaceae</taxon>
        <taxon>Oculimacula</taxon>
    </lineage>
</organism>